<gene>
    <name evidence="2" type="ORF">AM587_10000961</name>
</gene>
<dbReference type="EMBL" id="LNFO01005600">
    <property type="protein sequence ID" value="KUF77325.1"/>
    <property type="molecule type" value="Genomic_DNA"/>
</dbReference>
<evidence type="ECO:0000313" key="2">
    <source>
        <dbReference type="EMBL" id="KUF77325.1"/>
    </source>
</evidence>
<evidence type="ECO:0000313" key="3">
    <source>
        <dbReference type="Proteomes" id="UP000052943"/>
    </source>
</evidence>
<proteinExistence type="predicted"/>
<feature type="compositionally biased region" description="Basic and acidic residues" evidence="1">
    <location>
        <begin position="128"/>
        <end position="143"/>
    </location>
</feature>
<dbReference type="AlphaFoldDB" id="A0A0W8BZQ4"/>
<organism evidence="2 3">
    <name type="scientific">Phytophthora nicotianae</name>
    <name type="common">Potato buckeye rot agent</name>
    <name type="synonym">Phytophthora parasitica</name>
    <dbReference type="NCBI Taxonomy" id="4792"/>
    <lineage>
        <taxon>Eukaryota</taxon>
        <taxon>Sar</taxon>
        <taxon>Stramenopiles</taxon>
        <taxon>Oomycota</taxon>
        <taxon>Peronosporomycetes</taxon>
        <taxon>Peronosporales</taxon>
        <taxon>Peronosporaceae</taxon>
        <taxon>Phytophthora</taxon>
    </lineage>
</organism>
<reference evidence="2 3" key="1">
    <citation type="submission" date="2015-11" db="EMBL/GenBank/DDBJ databases">
        <title>Genomes and virulence difference between two physiological races of Phytophthora nicotianae.</title>
        <authorList>
            <person name="Liu H."/>
            <person name="Ma X."/>
            <person name="Yu H."/>
            <person name="Fang D."/>
            <person name="Li Y."/>
            <person name="Wang X."/>
            <person name="Wang W."/>
            <person name="Dong Y."/>
            <person name="Xiao B."/>
        </authorList>
    </citation>
    <scope>NUCLEOTIDE SEQUENCE [LARGE SCALE GENOMIC DNA]</scope>
    <source>
        <strain evidence="3">race 0</strain>
    </source>
</reference>
<evidence type="ECO:0000256" key="1">
    <source>
        <dbReference type="SAM" id="MobiDB-lite"/>
    </source>
</evidence>
<name>A0A0W8BZQ4_PHYNI</name>
<feature type="region of interest" description="Disordered" evidence="1">
    <location>
        <begin position="126"/>
        <end position="164"/>
    </location>
</feature>
<dbReference type="Proteomes" id="UP000052943">
    <property type="component" value="Unassembled WGS sequence"/>
</dbReference>
<dbReference type="OrthoDB" id="113111at2759"/>
<feature type="compositionally biased region" description="Polar residues" evidence="1">
    <location>
        <begin position="152"/>
        <end position="164"/>
    </location>
</feature>
<comment type="caution">
    <text evidence="2">The sequence shown here is derived from an EMBL/GenBank/DDBJ whole genome shotgun (WGS) entry which is preliminary data.</text>
</comment>
<sequence length="223" mass="25241">MTEDGNSIKQSYVYVLVHQHGTSPLTSHLNPILPDQIYQFTLSRTSKYYSIPTMNPSYDQVSNNRSFNTNYIQDPAEMGAACTASLIQEGHRCRYPSKRCEFPRAIKRNGEMHRFCDAHRNKANLNQRRLEARRKREMEDVKNSRRKRRSTSADSENSTDQLNHADCSSYSEPCGSFSAPLHSVLAQDELNFLGELLSQNSLEDIHAESAGTTADLSANSFSI</sequence>
<protein>
    <submittedName>
        <fullName evidence="2">Uncharacterized protein</fullName>
    </submittedName>
</protein>
<accession>A0A0W8BZQ4</accession>